<keyword evidence="3" id="KW-1185">Reference proteome</keyword>
<protein>
    <submittedName>
        <fullName evidence="2">Uncharacterized protein</fullName>
    </submittedName>
</protein>
<dbReference type="Proteomes" id="UP000586042">
    <property type="component" value="Unassembled WGS sequence"/>
</dbReference>
<sequence length="113" mass="11568">MTEDGQPVMVVNLLAMDGTDSTKIKFNLPGEQRHLVPGQPVRVEGLCYGMAKDGDVRWWSASAVVPLTAAPAQAVPAPPAPSGADTAGGTRGRNPLASARHSSPVPGEPGGES</sequence>
<evidence type="ECO:0000256" key="1">
    <source>
        <dbReference type="SAM" id="MobiDB-lite"/>
    </source>
</evidence>
<proteinExistence type="predicted"/>
<evidence type="ECO:0000313" key="3">
    <source>
        <dbReference type="Proteomes" id="UP000586042"/>
    </source>
</evidence>
<dbReference type="RefSeq" id="WP_175591085.1">
    <property type="nucleotide sequence ID" value="NZ_JABWGN010000007.1"/>
</dbReference>
<gene>
    <name evidence="2" type="ORF">HTZ77_19755</name>
</gene>
<name>A0A7Y6I8H9_9ACTN</name>
<dbReference type="AlphaFoldDB" id="A0A7Y6I8H9"/>
<organism evidence="2 3">
    <name type="scientific">Nonomuraea montanisoli</name>
    <dbReference type="NCBI Taxonomy" id="2741721"/>
    <lineage>
        <taxon>Bacteria</taxon>
        <taxon>Bacillati</taxon>
        <taxon>Actinomycetota</taxon>
        <taxon>Actinomycetes</taxon>
        <taxon>Streptosporangiales</taxon>
        <taxon>Streptosporangiaceae</taxon>
        <taxon>Nonomuraea</taxon>
    </lineage>
</organism>
<accession>A0A7Y6I8H9</accession>
<reference evidence="2 3" key="1">
    <citation type="submission" date="2020-06" db="EMBL/GenBank/DDBJ databases">
        <title>Nonomuraea sp. SMC257, a novel actinomycete isolated from soil.</title>
        <authorList>
            <person name="Chanama M."/>
        </authorList>
    </citation>
    <scope>NUCLEOTIDE SEQUENCE [LARGE SCALE GENOMIC DNA]</scope>
    <source>
        <strain evidence="2 3">SMC257</strain>
    </source>
</reference>
<comment type="caution">
    <text evidence="2">The sequence shown here is derived from an EMBL/GenBank/DDBJ whole genome shotgun (WGS) entry which is preliminary data.</text>
</comment>
<dbReference type="EMBL" id="JABWGN010000007">
    <property type="protein sequence ID" value="NUW33652.1"/>
    <property type="molecule type" value="Genomic_DNA"/>
</dbReference>
<evidence type="ECO:0000313" key="2">
    <source>
        <dbReference type="EMBL" id="NUW33652.1"/>
    </source>
</evidence>
<feature type="region of interest" description="Disordered" evidence="1">
    <location>
        <begin position="71"/>
        <end position="113"/>
    </location>
</feature>